<keyword evidence="3" id="KW-0378">Hydrolase</keyword>
<dbReference type="GO" id="GO:0016791">
    <property type="term" value="F:phosphatase activity"/>
    <property type="evidence" value="ECO:0007669"/>
    <property type="project" value="InterPro"/>
</dbReference>
<organism evidence="5 6">
    <name type="scientific">Bremia lactucae</name>
    <name type="common">Lettuce downy mildew</name>
    <dbReference type="NCBI Taxonomy" id="4779"/>
    <lineage>
        <taxon>Eukaryota</taxon>
        <taxon>Sar</taxon>
        <taxon>Stramenopiles</taxon>
        <taxon>Oomycota</taxon>
        <taxon>Peronosporomycetes</taxon>
        <taxon>Peronosporales</taxon>
        <taxon>Peronosporaceae</taxon>
        <taxon>Bremia</taxon>
    </lineage>
</organism>
<dbReference type="Proteomes" id="UP000294530">
    <property type="component" value="Unassembled WGS sequence"/>
</dbReference>
<gene>
    <name evidence="5" type="ORF">CCR75_008087</name>
</gene>
<dbReference type="OrthoDB" id="10267182at2759"/>
<name>A0A976IKF2_BRELC</name>
<evidence type="ECO:0000256" key="4">
    <source>
        <dbReference type="ARBA" id="ARBA00022842"/>
    </source>
</evidence>
<comment type="caution">
    <text evidence="5">The sequence shown here is derived from an EMBL/GenBank/DDBJ whole genome shotgun (WGS) entry which is preliminary data.</text>
</comment>
<dbReference type="NCBIfam" id="TIGR01488">
    <property type="entry name" value="HAD-SF-IB"/>
    <property type="match status" value="1"/>
</dbReference>
<comment type="cofactor">
    <cofactor evidence="1">
        <name>Mg(2+)</name>
        <dbReference type="ChEBI" id="CHEBI:18420"/>
    </cofactor>
</comment>
<dbReference type="InterPro" id="IPR023214">
    <property type="entry name" value="HAD_sf"/>
</dbReference>
<dbReference type="EMBL" id="SHOA02000001">
    <property type="protein sequence ID" value="TDH73425.1"/>
    <property type="molecule type" value="Genomic_DNA"/>
</dbReference>
<dbReference type="GeneID" id="94351813"/>
<evidence type="ECO:0000256" key="2">
    <source>
        <dbReference type="ARBA" id="ARBA00022723"/>
    </source>
</evidence>
<dbReference type="Gene3D" id="3.40.50.1000">
    <property type="entry name" value="HAD superfamily/HAD-like"/>
    <property type="match status" value="1"/>
</dbReference>
<evidence type="ECO:0000313" key="6">
    <source>
        <dbReference type="Proteomes" id="UP000294530"/>
    </source>
</evidence>
<evidence type="ECO:0000256" key="3">
    <source>
        <dbReference type="ARBA" id="ARBA00022801"/>
    </source>
</evidence>
<dbReference type="RefSeq" id="XP_067822923.1">
    <property type="nucleotide sequence ID" value="XM_067966142.1"/>
</dbReference>
<proteinExistence type="predicted"/>
<keyword evidence="4" id="KW-0460">Magnesium</keyword>
<dbReference type="InterPro" id="IPR016965">
    <property type="entry name" value="Pase_PHOSPHO-typ"/>
</dbReference>
<dbReference type="GO" id="GO:0046872">
    <property type="term" value="F:metal ion binding"/>
    <property type="evidence" value="ECO:0007669"/>
    <property type="project" value="UniProtKB-KW"/>
</dbReference>
<dbReference type="SUPFAM" id="SSF56784">
    <property type="entry name" value="HAD-like"/>
    <property type="match status" value="2"/>
</dbReference>
<dbReference type="PANTHER" id="PTHR20889">
    <property type="entry name" value="PHOSPHATASE, ORPHAN 1, 2"/>
    <property type="match status" value="1"/>
</dbReference>
<dbReference type="Pfam" id="PF06888">
    <property type="entry name" value="Put_Phosphatase"/>
    <property type="match status" value="3"/>
</dbReference>
<evidence type="ECO:0000256" key="1">
    <source>
        <dbReference type="ARBA" id="ARBA00001946"/>
    </source>
</evidence>
<dbReference type="AlphaFoldDB" id="A0A976IKF2"/>
<sequence length="718" mass="82357">MVKTDVLVLLEFDDVLTDVDSDRYLTNKLHADAANQIWALFAADKTIGRANAMDAFFAQVAQDYPTTKIFDNIRKHVENLPCNERIVDAICLAVDTYGATIKIVSDSLVCSIRSFLDFHELTHRVSEVVANPTHLEHRGKVFRVLPYQGAYVDPHTCDKCPRNLCKGQVLQRLLQQQRYSKVLYVSGRECDTCIVSKLQVDDVVFIRSSTKKQGLIQMHEKWNGINAHFREWTTEEDFYADFRAFFDHQYSKYIYRNVRDLETHTDKDSTFSLLPSLRQKTADLLILWNMEISIYASCQLDAIHMALHYHDADIRLFCDGKAYCIKRLSKKHAQVQHVKTGYADTEELMIDGHRRLILEPCDINLLEQQRCTQCSSARCSIFESIRCEKSYARVIYVSDAFDNVCFASRLTATDLVIARSPLPPKEPNSYMINAPIVTWCSEDDLYRCFVQFCQSPYALVHSNPRRKSNVLVLFDYDWSLINENSDTFIFQTLYPELLSTLHTRCKTEPSWTKIMDDMLRVLTEDKPELTPKKICDAVSAVPIQTHMLEALRLAATGYCANVTIISDANSIYIDSMLARHDLTQCVSEIITNPAEFHLLDNGRSQLRVFPYHKESWKPHGCTWCPPNMCKGQIVDALRRRQKYDAVLYVGDGSGDFCAATRLTKNDVVFARADDADGRTYGLQERIDKNPTLVKAVIVPWSTGDDIYRDFALFFHARS</sequence>
<evidence type="ECO:0000313" key="5">
    <source>
        <dbReference type="EMBL" id="TDH73425.1"/>
    </source>
</evidence>
<reference evidence="5 6" key="1">
    <citation type="journal article" date="2021" name="Genome Biol.">
        <title>AFLAP: assembly-free linkage analysis pipeline using k-mers from genome sequencing data.</title>
        <authorList>
            <person name="Fletcher K."/>
            <person name="Zhang L."/>
            <person name="Gil J."/>
            <person name="Han R."/>
            <person name="Cavanaugh K."/>
            <person name="Michelmore R."/>
        </authorList>
    </citation>
    <scope>NUCLEOTIDE SEQUENCE [LARGE SCALE GENOMIC DNA]</scope>
    <source>
        <strain evidence="5 6">SF5</strain>
    </source>
</reference>
<protein>
    <submittedName>
        <fullName evidence="5">Uncharacterized protein</fullName>
    </submittedName>
</protein>
<keyword evidence="6" id="KW-1185">Reference proteome</keyword>
<dbReference type="InterPro" id="IPR036412">
    <property type="entry name" value="HAD-like_sf"/>
</dbReference>
<dbReference type="NCBIfam" id="TIGR01489">
    <property type="entry name" value="DKMTPPase-SF"/>
    <property type="match status" value="1"/>
</dbReference>
<dbReference type="InterPro" id="IPR006384">
    <property type="entry name" value="HAD_hydro_PyrdxlP_Pase-like"/>
</dbReference>
<keyword evidence="2" id="KW-0479">Metal-binding</keyword>
<dbReference type="KEGG" id="blac:94351813"/>
<dbReference type="PANTHER" id="PTHR20889:SF12">
    <property type="entry name" value="LP01149P"/>
    <property type="match status" value="1"/>
</dbReference>
<accession>A0A976IKF2</accession>